<feature type="signal peptide" evidence="2">
    <location>
        <begin position="1"/>
        <end position="27"/>
    </location>
</feature>
<proteinExistence type="inferred from homology"/>
<accession>A0A6H9YDQ1</accession>
<dbReference type="InterPro" id="IPR036423">
    <property type="entry name" value="SOD-like_Cu/Zn_dom_sf"/>
</dbReference>
<dbReference type="GO" id="GO:0006801">
    <property type="term" value="P:superoxide metabolic process"/>
    <property type="evidence" value="ECO:0007669"/>
    <property type="project" value="InterPro"/>
</dbReference>
<feature type="domain" description="Superoxide dismutase copper/zinc binding" evidence="3">
    <location>
        <begin position="55"/>
        <end position="167"/>
    </location>
</feature>
<keyword evidence="5" id="KW-1185">Reference proteome</keyword>
<keyword evidence="2" id="KW-0732">Signal</keyword>
<dbReference type="OrthoDB" id="3297424at2"/>
<dbReference type="SUPFAM" id="SSF49329">
    <property type="entry name" value="Cu,Zn superoxide dismutase-like"/>
    <property type="match status" value="1"/>
</dbReference>
<dbReference type="PROSITE" id="PS51318">
    <property type="entry name" value="TAT"/>
    <property type="match status" value="1"/>
</dbReference>
<feature type="chain" id="PRO_5038490224" evidence="2">
    <location>
        <begin position="28"/>
        <end position="172"/>
    </location>
</feature>
<name>A0A6H9YDQ1_9ACTN</name>
<organism evidence="4 5">
    <name type="scientific">Actinomadura rudentiformis</name>
    <dbReference type="NCBI Taxonomy" id="359158"/>
    <lineage>
        <taxon>Bacteria</taxon>
        <taxon>Bacillati</taxon>
        <taxon>Actinomycetota</taxon>
        <taxon>Actinomycetes</taxon>
        <taxon>Streptosporangiales</taxon>
        <taxon>Thermomonosporaceae</taxon>
        <taxon>Actinomadura</taxon>
    </lineage>
</organism>
<dbReference type="GO" id="GO:0046872">
    <property type="term" value="F:metal ion binding"/>
    <property type="evidence" value="ECO:0007669"/>
    <property type="project" value="InterPro"/>
</dbReference>
<dbReference type="Gene3D" id="2.60.40.200">
    <property type="entry name" value="Superoxide dismutase, copper/zinc binding domain"/>
    <property type="match status" value="1"/>
</dbReference>
<dbReference type="InterPro" id="IPR001424">
    <property type="entry name" value="SOD_Cu_Zn_dom"/>
</dbReference>
<evidence type="ECO:0000313" key="4">
    <source>
        <dbReference type="EMBL" id="KAB2343446.1"/>
    </source>
</evidence>
<comment type="caution">
    <text evidence="4">The sequence shown here is derived from an EMBL/GenBank/DDBJ whole genome shotgun (WGS) entry which is preliminary data.</text>
</comment>
<dbReference type="Pfam" id="PF00080">
    <property type="entry name" value="Sod_Cu"/>
    <property type="match status" value="1"/>
</dbReference>
<gene>
    <name evidence="4" type="ORF">F8566_35570</name>
</gene>
<reference evidence="4 5" key="1">
    <citation type="submission" date="2019-09" db="EMBL/GenBank/DDBJ databases">
        <title>Actinomadura physcomitrii sp. nov., a novel actinomycete isolated from moss [Physcomitrium sphaericum (Ludw) Fuernr].</title>
        <authorList>
            <person name="Zhuang X."/>
            <person name="Liu C."/>
        </authorList>
    </citation>
    <scope>NUCLEOTIDE SEQUENCE [LARGE SCALE GENOMIC DNA]</scope>
    <source>
        <strain evidence="4 5">HMC1</strain>
    </source>
</reference>
<evidence type="ECO:0000313" key="5">
    <source>
        <dbReference type="Proteomes" id="UP000468735"/>
    </source>
</evidence>
<dbReference type="RefSeq" id="WP_151566249.1">
    <property type="nucleotide sequence ID" value="NZ_WBMT01000019.1"/>
</dbReference>
<dbReference type="AlphaFoldDB" id="A0A6H9YDQ1"/>
<dbReference type="InterPro" id="IPR006311">
    <property type="entry name" value="TAT_signal"/>
</dbReference>
<dbReference type="Proteomes" id="UP000468735">
    <property type="component" value="Unassembled WGS sequence"/>
</dbReference>
<comment type="similarity">
    <text evidence="1">Belongs to the Cu-Zn superoxide dismutase family.</text>
</comment>
<evidence type="ECO:0000259" key="3">
    <source>
        <dbReference type="Pfam" id="PF00080"/>
    </source>
</evidence>
<evidence type="ECO:0000256" key="1">
    <source>
        <dbReference type="ARBA" id="ARBA00010457"/>
    </source>
</evidence>
<dbReference type="EMBL" id="WBMT01000019">
    <property type="protein sequence ID" value="KAB2343446.1"/>
    <property type="molecule type" value="Genomic_DNA"/>
</dbReference>
<protein>
    <submittedName>
        <fullName evidence="4">Superoxide dismutase family protein</fullName>
    </submittedName>
</protein>
<evidence type="ECO:0000256" key="2">
    <source>
        <dbReference type="SAM" id="SignalP"/>
    </source>
</evidence>
<sequence length="172" mass="17539">MPLLRRSAITATAAGAALGLFAAPALAGLKPIYVTGPTYAHDTSFATAKTQVLVTGTNKSTTVRLYVSGLPSSAVGKTLGAHVHANACGPQPADSGPHYQNPNALPGTPLHNKEIWLDLKVRQSGHAAAKARVPWTIAKGAAGSVVVHANPTNHHTGDAGGRLLCTTVPFGS</sequence>